<keyword evidence="4" id="KW-1185">Reference proteome</keyword>
<keyword evidence="1" id="KW-0175">Coiled coil</keyword>
<protein>
    <submittedName>
        <fullName evidence="3">Uncharacterized protein</fullName>
    </submittedName>
</protein>
<evidence type="ECO:0000256" key="2">
    <source>
        <dbReference type="SAM" id="MobiDB-lite"/>
    </source>
</evidence>
<proteinExistence type="predicted"/>
<dbReference type="AlphaFoldDB" id="A0AA40C6P0"/>
<evidence type="ECO:0000313" key="4">
    <source>
        <dbReference type="Proteomes" id="UP001175000"/>
    </source>
</evidence>
<feature type="region of interest" description="Disordered" evidence="2">
    <location>
        <begin position="1"/>
        <end position="21"/>
    </location>
</feature>
<evidence type="ECO:0000313" key="3">
    <source>
        <dbReference type="EMBL" id="KAK0627546.1"/>
    </source>
</evidence>
<comment type="caution">
    <text evidence="3">The sequence shown here is derived from an EMBL/GenBank/DDBJ whole genome shotgun (WGS) entry which is preliminary data.</text>
</comment>
<dbReference type="EMBL" id="JAULSU010000002">
    <property type="protein sequence ID" value="KAK0627546.1"/>
    <property type="molecule type" value="Genomic_DNA"/>
</dbReference>
<sequence length="294" mass="33397">MSNSLTMFEDDTTNAAPLPDPEPYLHDLLSSGSLTARTEGFVLYLLASSQQHNGKISEKHRQALEEMREEDVEYEEALKRMEEWQREVFDERHKGHLKEYGSRRRGRPMGLEGKGVVEEEEAIGAASTADAVAEEYDLTRDNVQEFFMTSSWTAIKACLDRECEKWRLLCPEPGVALAAAPVPAAAAPMHDFLRRLVTLTLEGDVESLKRTLGMIDEERPSIEKLQEEKEYADLALRFAEDAVYLNKVPKSCGSESRVLFLKARVAATAKQFFHVFTISEKTWRLRHYVKLPGD</sequence>
<gene>
    <name evidence="3" type="ORF">B0T14DRAFT_579702</name>
</gene>
<feature type="coiled-coil region" evidence="1">
    <location>
        <begin position="57"/>
        <end position="94"/>
    </location>
</feature>
<accession>A0AA40C6P0</accession>
<dbReference type="Proteomes" id="UP001175000">
    <property type="component" value="Unassembled WGS sequence"/>
</dbReference>
<organism evidence="3 4">
    <name type="scientific">Immersiella caudata</name>
    <dbReference type="NCBI Taxonomy" id="314043"/>
    <lineage>
        <taxon>Eukaryota</taxon>
        <taxon>Fungi</taxon>
        <taxon>Dikarya</taxon>
        <taxon>Ascomycota</taxon>
        <taxon>Pezizomycotina</taxon>
        <taxon>Sordariomycetes</taxon>
        <taxon>Sordariomycetidae</taxon>
        <taxon>Sordariales</taxon>
        <taxon>Lasiosphaeriaceae</taxon>
        <taxon>Immersiella</taxon>
    </lineage>
</organism>
<reference evidence="3" key="1">
    <citation type="submission" date="2023-06" db="EMBL/GenBank/DDBJ databases">
        <title>Genome-scale phylogeny and comparative genomics of the fungal order Sordariales.</title>
        <authorList>
            <consortium name="Lawrence Berkeley National Laboratory"/>
            <person name="Hensen N."/>
            <person name="Bonometti L."/>
            <person name="Westerberg I."/>
            <person name="Brannstrom I.O."/>
            <person name="Guillou S."/>
            <person name="Cros-Aarteil S."/>
            <person name="Calhoun S."/>
            <person name="Haridas S."/>
            <person name="Kuo A."/>
            <person name="Mondo S."/>
            <person name="Pangilinan J."/>
            <person name="Riley R."/>
            <person name="Labutti K."/>
            <person name="Andreopoulos B."/>
            <person name="Lipzen A."/>
            <person name="Chen C."/>
            <person name="Yanf M."/>
            <person name="Daum C."/>
            <person name="Ng V."/>
            <person name="Clum A."/>
            <person name="Steindorff A."/>
            <person name="Ohm R."/>
            <person name="Martin F."/>
            <person name="Silar P."/>
            <person name="Natvig D."/>
            <person name="Lalanne C."/>
            <person name="Gautier V."/>
            <person name="Ament-Velasquez S.L."/>
            <person name="Kruys A."/>
            <person name="Hutchinson M.I."/>
            <person name="Powell A.J."/>
            <person name="Barry K."/>
            <person name="Miller A.N."/>
            <person name="Grigoriev I.V."/>
            <person name="Debuchy R."/>
            <person name="Gladieux P."/>
            <person name="Thoren M.H."/>
            <person name="Johannesson H."/>
        </authorList>
    </citation>
    <scope>NUCLEOTIDE SEQUENCE</scope>
    <source>
        <strain evidence="3">CBS 606.72</strain>
    </source>
</reference>
<name>A0AA40C6P0_9PEZI</name>
<evidence type="ECO:0000256" key="1">
    <source>
        <dbReference type="SAM" id="Coils"/>
    </source>
</evidence>